<dbReference type="FunFam" id="1.10.3470.10:FF:000001">
    <property type="entry name" value="Vitamin B12 ABC transporter permease BtuC"/>
    <property type="match status" value="1"/>
</dbReference>
<evidence type="ECO:0000256" key="5">
    <source>
        <dbReference type="ARBA" id="ARBA00022692"/>
    </source>
</evidence>
<evidence type="ECO:0000256" key="7">
    <source>
        <dbReference type="ARBA" id="ARBA00023136"/>
    </source>
</evidence>
<dbReference type="PANTHER" id="PTHR30472:SF68">
    <property type="entry name" value="FERRICHROME TRANSPORT SYSTEM PERMEASE PROTEIN FHUB"/>
    <property type="match status" value="1"/>
</dbReference>
<keyword evidence="6" id="KW-1133">Transmembrane helix</keyword>
<dbReference type="InterPro" id="IPR000522">
    <property type="entry name" value="ABC_transptr_permease_BtuC"/>
</dbReference>
<keyword evidence="3" id="KW-0813">Transport</keyword>
<evidence type="ECO:0000256" key="6">
    <source>
        <dbReference type="ARBA" id="ARBA00022989"/>
    </source>
</evidence>
<dbReference type="InterPro" id="IPR037294">
    <property type="entry name" value="ABC_BtuC-like"/>
</dbReference>
<protein>
    <submittedName>
        <fullName evidence="8">Hemin transport system permease protein HmuU</fullName>
    </submittedName>
</protein>
<dbReference type="PANTHER" id="PTHR30472">
    <property type="entry name" value="FERRIC ENTEROBACTIN TRANSPORT SYSTEM PERMEASE PROTEIN"/>
    <property type="match status" value="1"/>
</dbReference>
<sequence>MDNLINVQERRGLRVFVAALILLIAGVLLSMKLGAVPLTWGELYQIITGGDTSKIGQIIMTIRLPRVVVGFLAGMNLALAGVILQGILRNPLADPGIIGITSGGALAAMIIMILMPTYVMLVPIGAFVGALVASFLVYGISWQGGLNPLRLILAGVAVAAFFGGFNTILSVFYPDRVQGTVSWMAGGFVGRSWDDVMMIWPYTAIGIIGSMISIRWLTLLSLGDDTARTLGVHVERCRLSLLVLASLLAASAVSVSGMLGFVGLIVPHVARLIVGVDYRYLIPTSMVFGGILIVYADTLARMVIAPGEIPVGVLMSFLGAPFFLYLLKGVGRR</sequence>
<comment type="subcellular location">
    <subcellularLocation>
        <location evidence="1">Cell membrane</location>
        <topology evidence="1">Multi-pass membrane protein</topology>
    </subcellularLocation>
</comment>
<keyword evidence="4" id="KW-1003">Cell membrane</keyword>
<organism evidence="8">
    <name type="scientific">Veillonella parvula</name>
    <name type="common">Staphylococcus parvulus</name>
    <dbReference type="NCBI Taxonomy" id="29466"/>
    <lineage>
        <taxon>Bacteria</taxon>
        <taxon>Bacillati</taxon>
        <taxon>Bacillota</taxon>
        <taxon>Negativicutes</taxon>
        <taxon>Veillonellales</taxon>
        <taxon>Veillonellaceae</taxon>
        <taxon>Veillonella</taxon>
    </lineage>
</organism>
<evidence type="ECO:0000256" key="2">
    <source>
        <dbReference type="ARBA" id="ARBA00007935"/>
    </source>
</evidence>
<accession>A0A6N3BA17</accession>
<gene>
    <name evidence="8" type="primary">hmuU_5</name>
    <name evidence="8" type="ORF">VPLFYP99_01759</name>
</gene>
<reference evidence="8" key="1">
    <citation type="submission" date="2019-11" db="EMBL/GenBank/DDBJ databases">
        <authorList>
            <person name="Feng L."/>
        </authorList>
    </citation>
    <scope>NUCLEOTIDE SEQUENCE</scope>
    <source>
        <strain evidence="8">VparvulaLFYP99</strain>
    </source>
</reference>
<dbReference type="CDD" id="cd06550">
    <property type="entry name" value="TM_ABC_iron-siderophores_like"/>
    <property type="match status" value="1"/>
</dbReference>
<keyword evidence="5" id="KW-0812">Transmembrane</keyword>
<name>A0A6N3BA17_VEIPA</name>
<dbReference type="GO" id="GO:0005886">
    <property type="term" value="C:plasma membrane"/>
    <property type="evidence" value="ECO:0007669"/>
    <property type="project" value="UniProtKB-SubCell"/>
</dbReference>
<evidence type="ECO:0000313" key="8">
    <source>
        <dbReference type="EMBL" id="VYU01530.1"/>
    </source>
</evidence>
<evidence type="ECO:0000256" key="3">
    <source>
        <dbReference type="ARBA" id="ARBA00022448"/>
    </source>
</evidence>
<dbReference type="GO" id="GO:0022857">
    <property type="term" value="F:transmembrane transporter activity"/>
    <property type="evidence" value="ECO:0007669"/>
    <property type="project" value="InterPro"/>
</dbReference>
<evidence type="ECO:0000256" key="1">
    <source>
        <dbReference type="ARBA" id="ARBA00004651"/>
    </source>
</evidence>
<evidence type="ECO:0000256" key="4">
    <source>
        <dbReference type="ARBA" id="ARBA00022475"/>
    </source>
</evidence>
<dbReference type="RefSeq" id="WP_156697319.1">
    <property type="nucleotide sequence ID" value="NZ_CACRUG010000006.1"/>
</dbReference>
<dbReference type="SUPFAM" id="SSF81345">
    <property type="entry name" value="ABC transporter involved in vitamin B12 uptake, BtuC"/>
    <property type="match status" value="1"/>
</dbReference>
<dbReference type="Gene3D" id="1.10.3470.10">
    <property type="entry name" value="ABC transporter involved in vitamin B12 uptake, BtuC"/>
    <property type="match status" value="1"/>
</dbReference>
<dbReference type="GO" id="GO:0033214">
    <property type="term" value="P:siderophore-iron import into cell"/>
    <property type="evidence" value="ECO:0007669"/>
    <property type="project" value="TreeGrafter"/>
</dbReference>
<dbReference type="Pfam" id="PF01032">
    <property type="entry name" value="FecCD"/>
    <property type="match status" value="1"/>
</dbReference>
<dbReference type="AlphaFoldDB" id="A0A6N3BA17"/>
<dbReference type="EMBL" id="CACRUG010000006">
    <property type="protein sequence ID" value="VYU01530.1"/>
    <property type="molecule type" value="Genomic_DNA"/>
</dbReference>
<keyword evidence="7" id="KW-0472">Membrane</keyword>
<proteinExistence type="inferred from homology"/>
<comment type="similarity">
    <text evidence="2">Belongs to the binding-protein-dependent transport system permease family. FecCD subfamily.</text>
</comment>